<dbReference type="Gene3D" id="3.80.30.20">
    <property type="entry name" value="tm_1862 like domain"/>
    <property type="match status" value="1"/>
</dbReference>
<dbReference type="PROSITE" id="PS51918">
    <property type="entry name" value="RADICAL_SAM"/>
    <property type="match status" value="1"/>
</dbReference>
<gene>
    <name evidence="10" type="ORF">COT52_02670</name>
</gene>
<dbReference type="AlphaFoldDB" id="A0A2H0X949"/>
<dbReference type="Gene3D" id="3.40.50.280">
    <property type="entry name" value="Cobalamin-binding domain"/>
    <property type="match status" value="1"/>
</dbReference>
<dbReference type="GO" id="GO:0046872">
    <property type="term" value="F:metal ion binding"/>
    <property type="evidence" value="ECO:0007669"/>
    <property type="project" value="UniProtKB-KW"/>
</dbReference>
<evidence type="ECO:0000313" key="10">
    <source>
        <dbReference type="EMBL" id="PIS20628.1"/>
    </source>
</evidence>
<comment type="cofactor">
    <cofactor evidence="1">
        <name>[4Fe-4S] cluster</name>
        <dbReference type="ChEBI" id="CHEBI:49883"/>
    </cofactor>
</comment>
<dbReference type="Proteomes" id="UP000231414">
    <property type="component" value="Unassembled WGS sequence"/>
</dbReference>
<dbReference type="PANTHER" id="PTHR43409:SF7">
    <property type="entry name" value="BLL1977 PROTEIN"/>
    <property type="match status" value="1"/>
</dbReference>
<proteinExistence type="predicted"/>
<name>A0A2H0X949_UNCKA</name>
<dbReference type="SFLD" id="SFLDS00029">
    <property type="entry name" value="Radical_SAM"/>
    <property type="match status" value="1"/>
</dbReference>
<reference evidence="11" key="1">
    <citation type="submission" date="2017-09" db="EMBL/GenBank/DDBJ databases">
        <title>Depth-based differentiation of microbial function through sediment-hosted aquifers and enrichment of novel symbionts in the deep terrestrial subsurface.</title>
        <authorList>
            <person name="Probst A.J."/>
            <person name="Ladd B."/>
            <person name="Jarett J.K."/>
            <person name="Geller-Mcgrath D.E."/>
            <person name="Sieber C.M.K."/>
            <person name="Emerson J.B."/>
            <person name="Anantharaman K."/>
            <person name="Thomas B.C."/>
            <person name="Malmstrom R."/>
            <person name="Stieglmeier M."/>
            <person name="Klingl A."/>
            <person name="Woyke T."/>
            <person name="Ryan C.M."/>
            <person name="Banfield J.F."/>
        </authorList>
    </citation>
    <scope>NUCLEOTIDE SEQUENCE [LARGE SCALE GENOMIC DNA]</scope>
</reference>
<dbReference type="GO" id="GO:0031419">
    <property type="term" value="F:cobalamin binding"/>
    <property type="evidence" value="ECO:0007669"/>
    <property type="project" value="InterPro"/>
</dbReference>
<keyword evidence="5" id="KW-0479">Metal-binding</keyword>
<dbReference type="EMBL" id="PEYW01000039">
    <property type="protein sequence ID" value="PIS20628.1"/>
    <property type="molecule type" value="Genomic_DNA"/>
</dbReference>
<organism evidence="10 11">
    <name type="scientific">candidate division WWE3 bacterium CG08_land_8_20_14_0_20_43_13</name>
    <dbReference type="NCBI Taxonomy" id="1975087"/>
    <lineage>
        <taxon>Bacteria</taxon>
        <taxon>Katanobacteria</taxon>
    </lineage>
</organism>
<dbReference type="SUPFAM" id="SSF102114">
    <property type="entry name" value="Radical SAM enzymes"/>
    <property type="match status" value="1"/>
</dbReference>
<dbReference type="Pfam" id="PF04055">
    <property type="entry name" value="Radical_SAM"/>
    <property type="match status" value="1"/>
</dbReference>
<sequence>MKILLANPPCKKDLSNGWESSFVRAGSRWPFSTIKKKGDVLEYLPFPFYLAYSAALLENSGFDVKVIDGVALDFTVKEFLAEVAVCCPEVIFFETATPTFTKDMQLVEEVKKILPNITVILGGPHVTTFGVQALTDNSVIDYAIANEYDFSLLSLVKSLASNSDISNIHGLVFRDVSGQARANPYQPVDVAKLPFPARHLFPMAFYWDGFCQKKPAVQMHASRGCPFLCDFCLWSNVIYDRTRCFRPFPVSKIVDEMEQVITSYHAQEIYFDDDTITGNKKFFLDLCEEMIKREIPRRVSWSAMGDAMITDEEMVKKMAQAGGIGLKFGVESGNKRVLEGIGKPVDLERIKRVVSLLCQYKIKTHATFSFGLSGETRQSMQDTLDFAKSLDVDSVQFSISTPFPGTLYYEKAKEQGLLLDYDWSNFDGMSTSVVHFKNLQAQEVADFHCQALKRWLVRKLKQPRWVWRQLFYFSRAIRSRGLGIFWQKLSRATALILEH</sequence>
<evidence type="ECO:0000256" key="6">
    <source>
        <dbReference type="ARBA" id="ARBA00023004"/>
    </source>
</evidence>
<keyword evidence="4" id="KW-0949">S-adenosyl-L-methionine</keyword>
<dbReference type="InterPro" id="IPR036724">
    <property type="entry name" value="Cobalamin-bd_sf"/>
</dbReference>
<keyword evidence="7" id="KW-0411">Iron-sulfur</keyword>
<dbReference type="SUPFAM" id="SSF52242">
    <property type="entry name" value="Cobalamin (vitamin B12)-binding domain"/>
    <property type="match status" value="1"/>
</dbReference>
<dbReference type="PROSITE" id="PS51332">
    <property type="entry name" value="B12_BINDING"/>
    <property type="match status" value="1"/>
</dbReference>
<keyword evidence="3" id="KW-0808">Transferase</keyword>
<keyword evidence="2" id="KW-0489">Methyltransferase</keyword>
<evidence type="ECO:0000256" key="3">
    <source>
        <dbReference type="ARBA" id="ARBA00022679"/>
    </source>
</evidence>
<dbReference type="CDD" id="cd02068">
    <property type="entry name" value="radical_SAM_B12_BD"/>
    <property type="match status" value="1"/>
</dbReference>
<dbReference type="InterPro" id="IPR051198">
    <property type="entry name" value="BchE-like"/>
</dbReference>
<dbReference type="PANTHER" id="PTHR43409">
    <property type="entry name" value="ANAEROBIC MAGNESIUM-PROTOPORPHYRIN IX MONOMETHYL ESTER CYCLASE-RELATED"/>
    <property type="match status" value="1"/>
</dbReference>
<dbReference type="Pfam" id="PF02310">
    <property type="entry name" value="B12-binding"/>
    <property type="match status" value="1"/>
</dbReference>
<dbReference type="SFLD" id="SFLDG01123">
    <property type="entry name" value="methyltransferase_(Class_B)"/>
    <property type="match status" value="1"/>
</dbReference>
<dbReference type="CDD" id="cd01335">
    <property type="entry name" value="Radical_SAM"/>
    <property type="match status" value="1"/>
</dbReference>
<comment type="caution">
    <text evidence="10">The sequence shown here is derived from an EMBL/GenBank/DDBJ whole genome shotgun (WGS) entry which is preliminary data.</text>
</comment>
<accession>A0A2H0X949</accession>
<evidence type="ECO:0000256" key="1">
    <source>
        <dbReference type="ARBA" id="ARBA00001966"/>
    </source>
</evidence>
<dbReference type="SFLD" id="SFLDG01082">
    <property type="entry name" value="B12-binding_domain_containing"/>
    <property type="match status" value="1"/>
</dbReference>
<feature type="domain" description="Radical SAM core" evidence="9">
    <location>
        <begin position="211"/>
        <end position="430"/>
    </location>
</feature>
<dbReference type="InterPro" id="IPR058240">
    <property type="entry name" value="rSAM_sf"/>
</dbReference>
<dbReference type="InterPro" id="IPR007197">
    <property type="entry name" value="rSAM"/>
</dbReference>
<dbReference type="InterPro" id="IPR023404">
    <property type="entry name" value="rSAM_horseshoe"/>
</dbReference>
<protein>
    <submittedName>
        <fullName evidence="10">Uncharacterized protein</fullName>
    </submittedName>
</protein>
<evidence type="ECO:0000259" key="9">
    <source>
        <dbReference type="PROSITE" id="PS51918"/>
    </source>
</evidence>
<evidence type="ECO:0000259" key="8">
    <source>
        <dbReference type="PROSITE" id="PS51332"/>
    </source>
</evidence>
<feature type="domain" description="B12-binding" evidence="8">
    <location>
        <begin position="28"/>
        <end position="166"/>
    </location>
</feature>
<evidence type="ECO:0000313" key="11">
    <source>
        <dbReference type="Proteomes" id="UP000231414"/>
    </source>
</evidence>
<dbReference type="InterPro" id="IPR006638">
    <property type="entry name" value="Elp3/MiaA/NifB-like_rSAM"/>
</dbReference>
<dbReference type="InterPro" id="IPR006158">
    <property type="entry name" value="Cobalamin-bd"/>
</dbReference>
<evidence type="ECO:0000256" key="4">
    <source>
        <dbReference type="ARBA" id="ARBA00022691"/>
    </source>
</evidence>
<dbReference type="GO" id="GO:0005829">
    <property type="term" value="C:cytosol"/>
    <property type="evidence" value="ECO:0007669"/>
    <property type="project" value="TreeGrafter"/>
</dbReference>
<evidence type="ECO:0000256" key="5">
    <source>
        <dbReference type="ARBA" id="ARBA00022723"/>
    </source>
</evidence>
<keyword evidence="6" id="KW-0408">Iron</keyword>
<dbReference type="GO" id="GO:0051539">
    <property type="term" value="F:4 iron, 4 sulfur cluster binding"/>
    <property type="evidence" value="ECO:0007669"/>
    <property type="project" value="UniProtKB-KW"/>
</dbReference>
<evidence type="ECO:0000256" key="7">
    <source>
        <dbReference type="ARBA" id="ARBA00023014"/>
    </source>
</evidence>
<dbReference type="SMART" id="SM00729">
    <property type="entry name" value="Elp3"/>
    <property type="match status" value="1"/>
</dbReference>
<dbReference type="GO" id="GO:0003824">
    <property type="term" value="F:catalytic activity"/>
    <property type="evidence" value="ECO:0007669"/>
    <property type="project" value="InterPro"/>
</dbReference>
<evidence type="ECO:0000256" key="2">
    <source>
        <dbReference type="ARBA" id="ARBA00022603"/>
    </source>
</evidence>
<dbReference type="InterPro" id="IPR034466">
    <property type="entry name" value="Methyltransferase_Class_B"/>
</dbReference>